<dbReference type="Proteomes" id="UP000469559">
    <property type="component" value="Unassembled WGS sequence"/>
</dbReference>
<dbReference type="SUPFAM" id="SSF56601">
    <property type="entry name" value="beta-lactamase/transpeptidase-like"/>
    <property type="match status" value="1"/>
</dbReference>
<dbReference type="InterPro" id="IPR050789">
    <property type="entry name" value="Diverse_Enzym_Activities"/>
</dbReference>
<organism evidence="2 3">
    <name type="scientific">Lachnellula arida</name>
    <dbReference type="NCBI Taxonomy" id="1316785"/>
    <lineage>
        <taxon>Eukaryota</taxon>
        <taxon>Fungi</taxon>
        <taxon>Dikarya</taxon>
        <taxon>Ascomycota</taxon>
        <taxon>Pezizomycotina</taxon>
        <taxon>Leotiomycetes</taxon>
        <taxon>Helotiales</taxon>
        <taxon>Lachnaceae</taxon>
        <taxon>Lachnellula</taxon>
    </lineage>
</organism>
<dbReference type="Pfam" id="PF00144">
    <property type="entry name" value="Beta-lactamase"/>
    <property type="match status" value="1"/>
</dbReference>
<name>A0A8T9B587_9HELO</name>
<dbReference type="GO" id="GO:0016746">
    <property type="term" value="F:acyltransferase activity"/>
    <property type="evidence" value="ECO:0007669"/>
    <property type="project" value="UniProtKB-KW"/>
</dbReference>
<reference evidence="2 3" key="1">
    <citation type="submission" date="2018-05" db="EMBL/GenBank/DDBJ databases">
        <title>Whole genome sequencing for identification of molecular markers to develop diagnostic detection tools for the regulated plant pathogen Lachnellula willkommii.</title>
        <authorList>
            <person name="Giroux E."/>
            <person name="Bilodeau G."/>
        </authorList>
    </citation>
    <scope>NUCLEOTIDE SEQUENCE [LARGE SCALE GENOMIC DNA]</scope>
    <source>
        <strain evidence="2 3">CBS 203.66</strain>
    </source>
</reference>
<protein>
    <submittedName>
        <fullName evidence="2">Acyltransferase mlcH</fullName>
    </submittedName>
</protein>
<evidence type="ECO:0000313" key="2">
    <source>
        <dbReference type="EMBL" id="TVY14897.1"/>
    </source>
</evidence>
<dbReference type="PANTHER" id="PTHR43283:SF3">
    <property type="entry name" value="BETA-LACTAMASE FAMILY PROTEIN (AFU_ORTHOLOGUE AFUA_5G07500)"/>
    <property type="match status" value="1"/>
</dbReference>
<dbReference type="PANTHER" id="PTHR43283">
    <property type="entry name" value="BETA-LACTAMASE-RELATED"/>
    <property type="match status" value="1"/>
</dbReference>
<dbReference type="EMBL" id="QGMF01000595">
    <property type="protein sequence ID" value="TVY14897.1"/>
    <property type="molecule type" value="Genomic_DNA"/>
</dbReference>
<sequence>MSKLSTSAVSGLRTTVDAACADPVSDIPGVTVVVVNKNGEELFAHSSGNRGVGSTEKMTLDNIFWIASCTKMITGIACMQLVEKGLLALDDSALVEKLSSELRDVKVLTSDGKLVEKSKPITLRMLLSHTAGFGYTFFNEKLRDFSKPIGYDEFSGHSFDMLQPLVNQPGEAWEYGINIDWAGVLVERVTGLSLNDYMQKNIMQPLGLKNISMFPSGDMKAKLAHMNFRNPDGKLSKYDHIQRRPLIVETEDQVKSCFNSGGAGCFAKPQEYARKSPCLKNLKRMLLKHAIEILATLLNNGTSPITGAQILKQVTVEEMFKNQIPNLPNLARNGIPDSKPWLTNPIPDLYPAPGHEQGWGLTFMLTGGSTGRSPGTAQWAGLPNLWWWCDREKGIAGIVCSQVLPFADAKVLGLWFGVEGGIYAGLQ</sequence>
<proteinExistence type="predicted"/>
<comment type="caution">
    <text evidence="2">The sequence shown here is derived from an EMBL/GenBank/DDBJ whole genome shotgun (WGS) entry which is preliminary data.</text>
</comment>
<keyword evidence="2" id="KW-0808">Transferase</keyword>
<gene>
    <name evidence="2" type="primary">mlcH_1</name>
    <name evidence="2" type="ORF">LARI1_G007161</name>
</gene>
<dbReference type="InterPro" id="IPR001466">
    <property type="entry name" value="Beta-lactam-related"/>
</dbReference>
<feature type="domain" description="Beta-lactamase-related" evidence="1">
    <location>
        <begin position="23"/>
        <end position="279"/>
    </location>
</feature>
<keyword evidence="2" id="KW-0012">Acyltransferase</keyword>
<evidence type="ECO:0000259" key="1">
    <source>
        <dbReference type="Pfam" id="PF00144"/>
    </source>
</evidence>
<accession>A0A8T9B587</accession>
<dbReference type="InterPro" id="IPR012338">
    <property type="entry name" value="Beta-lactam/transpept-like"/>
</dbReference>
<dbReference type="OrthoDB" id="428260at2759"/>
<dbReference type="AlphaFoldDB" id="A0A8T9B587"/>
<keyword evidence="3" id="KW-1185">Reference proteome</keyword>
<evidence type="ECO:0000313" key="3">
    <source>
        <dbReference type="Proteomes" id="UP000469559"/>
    </source>
</evidence>
<dbReference type="Gene3D" id="3.40.710.10">
    <property type="entry name" value="DD-peptidase/beta-lactamase superfamily"/>
    <property type="match status" value="1"/>
</dbReference>